<proteinExistence type="predicted"/>
<evidence type="ECO:0000313" key="3">
    <source>
        <dbReference type="EMBL" id="MFC3115730.1"/>
    </source>
</evidence>
<dbReference type="Gene3D" id="2.60.40.10">
    <property type="entry name" value="Immunoglobulins"/>
    <property type="match status" value="2"/>
</dbReference>
<sequence>MQTLKTKTIVSAAFLSLLLSACGGGGSSPLDPPRASSGASTSATQPSSGAASSVDTVSPQKIGAGSGANFREGEMDATNGLTNLSAGGFTTLNVYVVTSTNTPAAAPITVSFISDCVAAGKATLTNSANAPATSATTLNGRATINYKANGCSGADTIVASASINGSVKNAQIVLNIAQGVAGSIQFTDAAPKQISLKGSGGVETSLVRFRVVDENSAPLDQVEVNFSIASTPGGLTFSPATAISNSEGYVSTRITAGNVATPVSVSATIVGTNISTSSNELIISSGIPVQRSISLSATQLNPRAWDRDNTEVTLTMSMADDFGNPVVDNTAVSFWTEGGRIGASCLTLDGSCSVKWFSQEFRPADGRITILAFSSGNENFTDVDSNGRYNRVATSGALEPVSNLGEAFLDANENNSYEIGERFVDVALPAHKALERDSASVSNVYNGTLCYKEQKDEGLCTDDKVTVRDSIVLSMSSSSGFLSLWSDPACSSAFSGSIAGARGTVYLRAEDENGNSLPNGTKLTLNGTPVGMTTTLDTVVPNTPNAACIPISVAANPAAPVNAAFSVKAEVSTDESFSENFGINFL</sequence>
<comment type="caution">
    <text evidence="3">The sequence shown here is derived from an EMBL/GenBank/DDBJ whole genome shotgun (WGS) entry which is preliminary data.</text>
</comment>
<reference evidence="4" key="1">
    <citation type="journal article" date="2019" name="Int. J. Syst. Evol. Microbiol.">
        <title>The Global Catalogue of Microorganisms (GCM) 10K type strain sequencing project: providing services to taxonomists for standard genome sequencing and annotation.</title>
        <authorList>
            <consortium name="The Broad Institute Genomics Platform"/>
            <consortium name="The Broad Institute Genome Sequencing Center for Infectious Disease"/>
            <person name="Wu L."/>
            <person name="Ma J."/>
        </authorList>
    </citation>
    <scope>NUCLEOTIDE SEQUENCE [LARGE SCALE GENOMIC DNA]</scope>
    <source>
        <strain evidence="4">KCTC 52237</strain>
    </source>
</reference>
<feature type="chain" id="PRO_5047027658" description="Big-1 domain-containing protein" evidence="2">
    <location>
        <begin position="24"/>
        <end position="586"/>
    </location>
</feature>
<organism evidence="3 4">
    <name type="scientific">Cellvibrio fontiphilus</name>
    <dbReference type="NCBI Taxonomy" id="1815559"/>
    <lineage>
        <taxon>Bacteria</taxon>
        <taxon>Pseudomonadati</taxon>
        <taxon>Pseudomonadota</taxon>
        <taxon>Gammaproteobacteria</taxon>
        <taxon>Cellvibrionales</taxon>
        <taxon>Cellvibrionaceae</taxon>
        <taxon>Cellvibrio</taxon>
    </lineage>
</organism>
<protein>
    <recommendedName>
        <fullName evidence="5">Big-1 domain-containing protein</fullName>
    </recommendedName>
</protein>
<evidence type="ECO:0000256" key="2">
    <source>
        <dbReference type="SAM" id="SignalP"/>
    </source>
</evidence>
<dbReference type="EMBL" id="JBHRTF010000004">
    <property type="protein sequence ID" value="MFC3115730.1"/>
    <property type="molecule type" value="Genomic_DNA"/>
</dbReference>
<evidence type="ECO:0000256" key="1">
    <source>
        <dbReference type="SAM" id="MobiDB-lite"/>
    </source>
</evidence>
<dbReference type="SUPFAM" id="SSF49373">
    <property type="entry name" value="Invasin/intimin cell-adhesion fragments"/>
    <property type="match status" value="1"/>
</dbReference>
<dbReference type="RefSeq" id="WP_378118333.1">
    <property type="nucleotide sequence ID" value="NZ_JBHRTF010000004.1"/>
</dbReference>
<feature type="compositionally biased region" description="Polar residues" evidence="1">
    <location>
        <begin position="37"/>
        <end position="59"/>
    </location>
</feature>
<dbReference type="InterPro" id="IPR013783">
    <property type="entry name" value="Ig-like_fold"/>
</dbReference>
<feature type="region of interest" description="Disordered" evidence="1">
    <location>
        <begin position="28"/>
        <end position="73"/>
    </location>
</feature>
<dbReference type="PROSITE" id="PS51257">
    <property type="entry name" value="PROKAR_LIPOPROTEIN"/>
    <property type="match status" value="1"/>
</dbReference>
<evidence type="ECO:0000313" key="4">
    <source>
        <dbReference type="Proteomes" id="UP001595555"/>
    </source>
</evidence>
<keyword evidence="2" id="KW-0732">Signal</keyword>
<name>A0ABV7FGH5_9GAMM</name>
<gene>
    <name evidence="3" type="ORF">ACFODX_09200</name>
</gene>
<evidence type="ECO:0008006" key="5">
    <source>
        <dbReference type="Google" id="ProtNLM"/>
    </source>
</evidence>
<keyword evidence="4" id="KW-1185">Reference proteome</keyword>
<accession>A0ABV7FGH5</accession>
<dbReference type="InterPro" id="IPR008964">
    <property type="entry name" value="Invasin/intimin_cell_adhesion"/>
</dbReference>
<feature type="signal peptide" evidence="2">
    <location>
        <begin position="1"/>
        <end position="23"/>
    </location>
</feature>
<dbReference type="Proteomes" id="UP001595555">
    <property type="component" value="Unassembled WGS sequence"/>
</dbReference>